<name>A0A858PXF3_9RICK</name>
<dbReference type="EMBL" id="CP046391">
    <property type="protein sequence ID" value="QJC27273.1"/>
    <property type="molecule type" value="Genomic_DNA"/>
</dbReference>
<evidence type="ECO:0000313" key="2">
    <source>
        <dbReference type="EMBL" id="QJC27273.1"/>
    </source>
</evidence>
<feature type="transmembrane region" description="Helical" evidence="1">
    <location>
        <begin position="47"/>
        <end position="70"/>
    </location>
</feature>
<feature type="transmembrane region" description="Helical" evidence="1">
    <location>
        <begin position="6"/>
        <end position="26"/>
    </location>
</feature>
<gene>
    <name evidence="2" type="ORF">ANPL_00780</name>
</gene>
<keyword evidence="1" id="KW-0812">Transmembrane</keyword>
<organism evidence="2 3">
    <name type="scientific">Anaplasma platys</name>
    <dbReference type="NCBI Taxonomy" id="949"/>
    <lineage>
        <taxon>Bacteria</taxon>
        <taxon>Pseudomonadati</taxon>
        <taxon>Pseudomonadota</taxon>
        <taxon>Alphaproteobacteria</taxon>
        <taxon>Rickettsiales</taxon>
        <taxon>Anaplasmataceae</taxon>
        <taxon>Anaplasma</taxon>
    </lineage>
</organism>
<keyword evidence="1" id="KW-0472">Membrane</keyword>
<dbReference type="Proteomes" id="UP000500930">
    <property type="component" value="Chromosome"/>
</dbReference>
<keyword evidence="1" id="KW-1133">Transmembrane helix</keyword>
<accession>A0A858PXF3</accession>
<evidence type="ECO:0000313" key="3">
    <source>
        <dbReference type="Proteomes" id="UP000500930"/>
    </source>
</evidence>
<protein>
    <submittedName>
        <fullName evidence="2">Uncharacterized protein</fullName>
    </submittedName>
</protein>
<dbReference type="AlphaFoldDB" id="A0A858PXF3"/>
<sequence length="73" mass="8168">MNCNTASLRVIGDLLRVLANYILAILAQYNGFPKFLRCLLLSRYSKLAFLSTGRVCTNVCIPVALLSFVMRVQ</sequence>
<proteinExistence type="predicted"/>
<keyword evidence="3" id="KW-1185">Reference proteome</keyword>
<dbReference type="KEGG" id="aplt:ANPL_00780"/>
<reference evidence="2 3" key="1">
    <citation type="journal article" date="2020" name="Pathogens">
        <title>First Whole Genome Sequence of Anaplasma platys, an Obligate Intracellular Rickettsial Pathogen of Dogs.</title>
        <authorList>
            <person name="Llanes A."/>
            <person name="Rajeev S."/>
        </authorList>
    </citation>
    <scope>NUCLEOTIDE SEQUENCE [LARGE SCALE GENOMIC DNA]</scope>
    <source>
        <strain evidence="2 3">S3</strain>
    </source>
</reference>
<evidence type="ECO:0000256" key="1">
    <source>
        <dbReference type="SAM" id="Phobius"/>
    </source>
</evidence>